<dbReference type="Proteomes" id="UP000291117">
    <property type="component" value="Unassembled WGS sequence"/>
</dbReference>
<reference evidence="2 3" key="1">
    <citation type="submission" date="2019-02" db="EMBL/GenBank/DDBJ databases">
        <title>Pedobacter sp. RP-3-8 sp. nov., isolated from Arctic soil.</title>
        <authorList>
            <person name="Dahal R.H."/>
        </authorList>
    </citation>
    <scope>NUCLEOTIDE SEQUENCE [LARGE SCALE GENOMIC DNA]</scope>
    <source>
        <strain evidence="2 3">RP-3-8</strain>
    </source>
</reference>
<evidence type="ECO:0000259" key="1">
    <source>
        <dbReference type="SMART" id="SM01324"/>
    </source>
</evidence>
<organism evidence="2 3">
    <name type="scientific">Pedobacter hiemivivus</name>
    <dbReference type="NCBI Taxonomy" id="2530454"/>
    <lineage>
        <taxon>Bacteria</taxon>
        <taxon>Pseudomonadati</taxon>
        <taxon>Bacteroidota</taxon>
        <taxon>Sphingobacteriia</taxon>
        <taxon>Sphingobacteriales</taxon>
        <taxon>Sphingobacteriaceae</taxon>
        <taxon>Pedobacter</taxon>
    </lineage>
</organism>
<accession>A0A4R0N6W5</accession>
<dbReference type="InterPro" id="IPR025582">
    <property type="entry name" value="YARHG_dom"/>
</dbReference>
<feature type="domain" description="YARHG" evidence="1">
    <location>
        <begin position="199"/>
        <end position="281"/>
    </location>
</feature>
<dbReference type="InterPro" id="IPR038434">
    <property type="entry name" value="YARHG_sf"/>
</dbReference>
<gene>
    <name evidence="2" type="ORF">EZ444_14370</name>
</gene>
<dbReference type="RefSeq" id="WP_131609869.1">
    <property type="nucleotide sequence ID" value="NZ_SJSM01000008.1"/>
</dbReference>
<dbReference type="Gene3D" id="1.20.58.1690">
    <property type="match status" value="1"/>
</dbReference>
<dbReference type="EMBL" id="SJSM01000008">
    <property type="protein sequence ID" value="TCC95798.1"/>
    <property type="molecule type" value="Genomic_DNA"/>
</dbReference>
<sequence>MKKIIMLSCVVLFLFSCREKKSGTEDVETAQKETHKDLYGSWVGDFIVAGSDEYEGDMSSANDKINIIIKSITKDGVIGQSIVSGNVRPLSGKISANGDQISFILDEPGTDKYDGRFEFKLKGDTLIGVWNAYKTELKWPEKSYKLLRKAFVYNPNLMLSADYGYVDWSSEKVKSQLDTLEDGTIDTTSINSFYRSASDKIFKINASNTALKENDLKNLRKLDLQILRNTIFARHGFTFKKQTYKDFFNPIDWYVPISGNVDKELTNLERQNIKLLLRFEKYAEDNYDTFGR</sequence>
<comment type="caution">
    <text evidence="2">The sequence shown here is derived from an EMBL/GenBank/DDBJ whole genome shotgun (WGS) entry which is preliminary data.</text>
</comment>
<keyword evidence="3" id="KW-1185">Reference proteome</keyword>
<name>A0A4R0N6W5_9SPHI</name>
<dbReference type="SMART" id="SM01324">
    <property type="entry name" value="YARHG"/>
    <property type="match status" value="1"/>
</dbReference>
<dbReference type="AlphaFoldDB" id="A0A4R0N6W5"/>
<evidence type="ECO:0000313" key="3">
    <source>
        <dbReference type="Proteomes" id="UP000291117"/>
    </source>
</evidence>
<dbReference type="OrthoDB" id="353549at2"/>
<evidence type="ECO:0000313" key="2">
    <source>
        <dbReference type="EMBL" id="TCC95798.1"/>
    </source>
</evidence>
<dbReference type="PROSITE" id="PS51257">
    <property type="entry name" value="PROKAR_LIPOPROTEIN"/>
    <property type="match status" value="1"/>
</dbReference>
<protein>
    <submittedName>
        <fullName evidence="2">YARHG domain-containing protein</fullName>
    </submittedName>
</protein>
<dbReference type="Pfam" id="PF13308">
    <property type="entry name" value="YARHG"/>
    <property type="match status" value="1"/>
</dbReference>
<proteinExistence type="predicted"/>